<dbReference type="CDD" id="cd00060">
    <property type="entry name" value="FHA"/>
    <property type="match status" value="1"/>
</dbReference>
<accession>A0A1I7NRL7</accession>
<feature type="domain" description="FHA" evidence="2">
    <location>
        <begin position="180"/>
        <end position="249"/>
    </location>
</feature>
<name>A0A1I7NRL7_9HYPH</name>
<dbReference type="Pfam" id="PF00498">
    <property type="entry name" value="FHA"/>
    <property type="match status" value="1"/>
</dbReference>
<feature type="compositionally biased region" description="Basic and acidic residues" evidence="1">
    <location>
        <begin position="119"/>
        <end position="133"/>
    </location>
</feature>
<evidence type="ECO:0000259" key="2">
    <source>
        <dbReference type="Pfam" id="PF00498"/>
    </source>
</evidence>
<protein>
    <submittedName>
        <fullName evidence="3">FHA domain-containing protein</fullName>
    </submittedName>
</protein>
<reference evidence="4" key="1">
    <citation type="submission" date="2016-10" db="EMBL/GenBank/DDBJ databases">
        <authorList>
            <person name="Varghese N."/>
            <person name="Submissions S."/>
        </authorList>
    </citation>
    <scope>NUCLEOTIDE SEQUENCE [LARGE SCALE GENOMIC DNA]</scope>
    <source>
        <strain evidence="4">DSM 1565</strain>
    </source>
</reference>
<evidence type="ECO:0000313" key="4">
    <source>
        <dbReference type="Proteomes" id="UP000199423"/>
    </source>
</evidence>
<dbReference type="EMBL" id="FPCH01000003">
    <property type="protein sequence ID" value="SFV37321.1"/>
    <property type="molecule type" value="Genomic_DNA"/>
</dbReference>
<dbReference type="STRING" id="51670.SAMN04488557_3103"/>
<dbReference type="Gene3D" id="2.60.200.20">
    <property type="match status" value="1"/>
</dbReference>
<feature type="region of interest" description="Disordered" evidence="1">
    <location>
        <begin position="37"/>
        <end position="133"/>
    </location>
</feature>
<dbReference type="Proteomes" id="UP000199423">
    <property type="component" value="Unassembled WGS sequence"/>
</dbReference>
<dbReference type="SUPFAM" id="SSF49879">
    <property type="entry name" value="SMAD/FHA domain"/>
    <property type="match status" value="1"/>
</dbReference>
<dbReference type="OrthoDB" id="370565at2"/>
<evidence type="ECO:0000313" key="3">
    <source>
        <dbReference type="EMBL" id="SFV37321.1"/>
    </source>
</evidence>
<evidence type="ECO:0000256" key="1">
    <source>
        <dbReference type="SAM" id="MobiDB-lite"/>
    </source>
</evidence>
<dbReference type="AlphaFoldDB" id="A0A1I7NRL7"/>
<feature type="compositionally biased region" description="Low complexity" evidence="1">
    <location>
        <begin position="39"/>
        <end position="72"/>
    </location>
</feature>
<feature type="region of interest" description="Disordered" evidence="1">
    <location>
        <begin position="1"/>
        <end position="21"/>
    </location>
</feature>
<gene>
    <name evidence="3" type="ORF">SAMN04488557_3103</name>
</gene>
<dbReference type="InterPro" id="IPR000253">
    <property type="entry name" value="FHA_dom"/>
</dbReference>
<dbReference type="InterPro" id="IPR008984">
    <property type="entry name" value="SMAD_FHA_dom_sf"/>
</dbReference>
<keyword evidence="4" id="KW-1185">Reference proteome</keyword>
<proteinExistence type="predicted"/>
<sequence>MAIERGETTAGNEAKAVKPHKFLGSLRDALLAAGRDDTAPAGAARARSPDPASAAAPASAPAAPAAAIAEKAPPVPAPAPETLSAEEAARLARTPPAPKVPDLAAAPSDSDQPPTTRVIRPDPAKPRKIEPEAPARTVLVRGKQKIQHGVFERDPVVGFLIVVGGPGLGSYRPIFEGNNTVGRSAENRIPLDFGDDAISNEAQAYVRYDSSDRSFLFVPNLAKTNVVSVNDKRPAGPVPLQPMDVITFGRTQVAFLPFCGSDFDWSEISEA</sequence>
<organism evidence="3 4">
    <name type="scientific">Hyphomicrobium facile</name>
    <dbReference type="NCBI Taxonomy" id="51670"/>
    <lineage>
        <taxon>Bacteria</taxon>
        <taxon>Pseudomonadati</taxon>
        <taxon>Pseudomonadota</taxon>
        <taxon>Alphaproteobacteria</taxon>
        <taxon>Hyphomicrobiales</taxon>
        <taxon>Hyphomicrobiaceae</taxon>
        <taxon>Hyphomicrobium</taxon>
    </lineage>
</organism>
<dbReference type="RefSeq" id="WP_092868626.1">
    <property type="nucleotide sequence ID" value="NZ_FPCH01000003.1"/>
</dbReference>